<feature type="transmembrane region" description="Helical" evidence="2">
    <location>
        <begin position="93"/>
        <end position="111"/>
    </location>
</feature>
<evidence type="ECO:0000256" key="1">
    <source>
        <dbReference type="SAM" id="MobiDB-lite"/>
    </source>
</evidence>
<name>A0A9K3KQF3_9STRA</name>
<keyword evidence="2" id="KW-1133">Transmembrane helix</keyword>
<keyword evidence="5" id="KW-1185">Reference proteome</keyword>
<feature type="compositionally biased region" description="Polar residues" evidence="1">
    <location>
        <begin position="1034"/>
        <end position="1051"/>
    </location>
</feature>
<accession>A0A9K3KQF3</accession>
<dbReference type="AlphaFoldDB" id="A0A9K3KQF3"/>
<gene>
    <name evidence="4" type="ORF">IV203_016788</name>
</gene>
<dbReference type="Proteomes" id="UP000693970">
    <property type="component" value="Unassembled WGS sequence"/>
</dbReference>
<dbReference type="GO" id="GO:0035556">
    <property type="term" value="P:intracellular signal transduction"/>
    <property type="evidence" value="ECO:0007669"/>
    <property type="project" value="InterPro"/>
</dbReference>
<evidence type="ECO:0000259" key="3">
    <source>
        <dbReference type="PROSITE" id="PS50125"/>
    </source>
</evidence>
<dbReference type="InterPro" id="IPR001054">
    <property type="entry name" value="A/G_cyclase"/>
</dbReference>
<feature type="transmembrane region" description="Helical" evidence="2">
    <location>
        <begin position="620"/>
        <end position="646"/>
    </location>
</feature>
<comment type="caution">
    <text evidence="4">The sequence shown here is derived from an EMBL/GenBank/DDBJ whole genome shotgun (WGS) entry which is preliminary data.</text>
</comment>
<feature type="compositionally biased region" description="Polar residues" evidence="1">
    <location>
        <begin position="1060"/>
        <end position="1081"/>
    </location>
</feature>
<evidence type="ECO:0000313" key="4">
    <source>
        <dbReference type="EMBL" id="KAG7348083.1"/>
    </source>
</evidence>
<keyword evidence="2" id="KW-0812">Transmembrane</keyword>
<dbReference type="CDD" id="cd07302">
    <property type="entry name" value="CHD"/>
    <property type="match status" value="1"/>
</dbReference>
<dbReference type="PANTHER" id="PTHR43336:SF3">
    <property type="entry name" value="GUANYLATE CYCLASE DOMAIN-CONTAINING PROTEIN"/>
    <property type="match status" value="1"/>
</dbReference>
<sequence length="1181" mass="131473">MTEQGPNSSSGLTVSVNNTVTAVEGSQQRSPFAAGHHGGLWNRLCCGATCGGWCNRQSISKFLCANGCCCCYQHENARPPWNSKIYTLSKSTFWRFLYVFFSLFLLFGSPVQEFAVGSTGDTVFAVLRNIMLGYFIMDMFIRCMTNQDYFVCYTRDRAASLATPIVAPVTRSSALGSGSGGNRHSLSYMETKEMHSPCIIGSFLFWCDLISTATILYDLTYVNHNAYGAREVEIGLDDLGRPYSGFDSYNRLSPGELEFNLLVVIARSTRCARFVQNRAVVGASNKINWFWAAKYTKWVNPYFYYQQYRQNVFQSRVSTMGVATGDPGHFTSDVGGDQITDAQRRKWRMLQAGILAAADLRDEAETKGPPTSTSNGHSTKSIWNTLRKAMQSWVLMRSERTLAEKHVAATKIQRAWRRYITSEIATSIDGNLTDGDSTTRSVRSYDKMRQKSTFSKGRKFGRLSSSQELRSKLHKAMTPESRFQSQAGKGRESQVGTDMRKLTGQRVAIGTLLALLCTILFTYTEANSSWQTTMVVLHTQTLYPEFQAQALTSAVLTSVPQLFKYQAIDGATIDIQEAGVKEGDLEERDLLVITVSSPEGTSIGWFDSSSDTTQTAIVEIVATLFIILVWFFGVTAFSGPVLVLVITPIERMVRLLGMLMLDPLGYQSTTRFKRFLSEEEDIIKNTRWTKEVLKGMETSFLMSTILRIGSLMKVGFGSAGVEIIRNNLQKGQSKNSFILNSQGTTVSCIFLFCDIRQFTDATESLQEEVFVFTNRIAAVVHSICHSYGGAANKNVGDAFLLSWLLEDNAGGANKSSGRSGALRAKSNQADKALLSVIKICISLYFDKFYLEPLTELAKSRLKSKLKNRSGPVVQMGFGLHAGKAVQGAIGSPRKIDATYVSEAVERAEFLEASTKKYCLQMLMSGSFHALLHPNTKRRCRMIDKLFIVDEDEDADEDDDELHGERMDIYTFDMDIEALHRPYGKSTRRLGEFDAASDLGSTSGDGTRMVRYGKRGERRSHGSMRQIRNRRRSTALRTGSNGSEEFQTSGSATGHVASDSGHPTHTSTGQASVVSSVPSEDNPSAGHVPHELVLPTGPALYSHDAWQSPDMKRIRDRYVQGLFFQKFHEGLTAFYSKDWQSAKICFQQVLDNVEDGPSRYFLNQMKLNNDTPPREFRGYGIA</sequence>
<dbReference type="PANTHER" id="PTHR43336">
    <property type="entry name" value="OXYGEN SENSOR HISTIDINE KINASE RESPONSE REGULATOR DEVS/DOSS"/>
    <property type="match status" value="1"/>
</dbReference>
<reference evidence="4" key="2">
    <citation type="submission" date="2021-04" db="EMBL/GenBank/DDBJ databases">
        <authorList>
            <person name="Podell S."/>
        </authorList>
    </citation>
    <scope>NUCLEOTIDE SEQUENCE</scope>
    <source>
        <strain evidence="4">Hildebrandi</strain>
    </source>
</reference>
<organism evidence="4 5">
    <name type="scientific">Nitzschia inconspicua</name>
    <dbReference type="NCBI Taxonomy" id="303405"/>
    <lineage>
        <taxon>Eukaryota</taxon>
        <taxon>Sar</taxon>
        <taxon>Stramenopiles</taxon>
        <taxon>Ochrophyta</taxon>
        <taxon>Bacillariophyta</taxon>
        <taxon>Bacillariophyceae</taxon>
        <taxon>Bacillariophycidae</taxon>
        <taxon>Bacillariales</taxon>
        <taxon>Bacillariaceae</taxon>
        <taxon>Nitzschia</taxon>
    </lineage>
</organism>
<feature type="region of interest" description="Disordered" evidence="1">
    <location>
        <begin position="474"/>
        <end position="496"/>
    </location>
</feature>
<feature type="transmembrane region" description="Helical" evidence="2">
    <location>
        <begin position="507"/>
        <end position="524"/>
    </location>
</feature>
<dbReference type="PROSITE" id="PS50125">
    <property type="entry name" value="GUANYLATE_CYCLASE_2"/>
    <property type="match status" value="1"/>
</dbReference>
<evidence type="ECO:0000313" key="5">
    <source>
        <dbReference type="Proteomes" id="UP000693970"/>
    </source>
</evidence>
<feature type="region of interest" description="Disordered" evidence="1">
    <location>
        <begin position="994"/>
        <end position="1085"/>
    </location>
</feature>
<dbReference type="EMBL" id="JAGRRH010000020">
    <property type="protein sequence ID" value="KAG7348083.1"/>
    <property type="molecule type" value="Genomic_DNA"/>
</dbReference>
<protein>
    <submittedName>
        <fullName evidence="4">PAS domain containing protein</fullName>
    </submittedName>
</protein>
<proteinExistence type="predicted"/>
<feature type="domain" description="Guanylate cyclase" evidence="3">
    <location>
        <begin position="749"/>
        <end position="911"/>
    </location>
</feature>
<reference evidence="4" key="1">
    <citation type="journal article" date="2021" name="Sci. Rep.">
        <title>Diploid genomic architecture of Nitzschia inconspicua, an elite biomass production diatom.</title>
        <authorList>
            <person name="Oliver A."/>
            <person name="Podell S."/>
            <person name="Pinowska A."/>
            <person name="Traller J.C."/>
            <person name="Smith S.R."/>
            <person name="McClure R."/>
            <person name="Beliaev A."/>
            <person name="Bohutskyi P."/>
            <person name="Hill E.A."/>
            <person name="Rabines A."/>
            <person name="Zheng H."/>
            <person name="Allen L.Z."/>
            <person name="Kuo A."/>
            <person name="Grigoriev I.V."/>
            <person name="Allen A.E."/>
            <person name="Hazlebeck D."/>
            <person name="Allen E.E."/>
        </authorList>
    </citation>
    <scope>NUCLEOTIDE SEQUENCE</scope>
    <source>
        <strain evidence="4">Hildebrandi</strain>
    </source>
</reference>
<keyword evidence="2" id="KW-0472">Membrane</keyword>
<feature type="compositionally biased region" description="Basic residues" evidence="1">
    <location>
        <begin position="1010"/>
        <end position="1033"/>
    </location>
</feature>
<dbReference type="GO" id="GO:0009190">
    <property type="term" value="P:cyclic nucleotide biosynthetic process"/>
    <property type="evidence" value="ECO:0007669"/>
    <property type="project" value="InterPro"/>
</dbReference>
<dbReference type="OrthoDB" id="60033at2759"/>
<evidence type="ECO:0000256" key="2">
    <source>
        <dbReference type="SAM" id="Phobius"/>
    </source>
</evidence>